<gene>
    <name evidence="1" type="ORF">STRMA_0923</name>
</gene>
<dbReference type="eggNOG" id="ENOG502ZPWD">
    <property type="taxonomic scope" value="Bacteria"/>
</dbReference>
<name>G5JVR7_9STRE</name>
<reference evidence="1 2" key="1">
    <citation type="journal article" date="2014" name="Int. J. Syst. Evol. Microbiol.">
        <title>Phylogenomics and the dynamic genome evolution of the genus Streptococcus.</title>
        <authorList>
            <consortium name="The Broad Institute Genome Sequencing Platform"/>
            <person name="Richards V.P."/>
            <person name="Palmer S.R."/>
            <person name="Pavinski Bitar P.D."/>
            <person name="Qin X."/>
            <person name="Weinstock G.M."/>
            <person name="Highlander S.K."/>
            <person name="Town C.D."/>
            <person name="Burne R.A."/>
            <person name="Stanhope M.J."/>
        </authorList>
    </citation>
    <scope>NUCLEOTIDE SEQUENCE [LARGE SCALE GENOMIC DNA]</scope>
    <source>
        <strain evidence="1 2">NCTC 11558</strain>
    </source>
</reference>
<dbReference type="OrthoDB" id="2226109at2"/>
<evidence type="ECO:0000313" key="1">
    <source>
        <dbReference type="EMBL" id="EHJ51872.1"/>
    </source>
</evidence>
<dbReference type="STRING" id="764298.STRMA_0923"/>
<dbReference type="EMBL" id="AEUW02000001">
    <property type="protein sequence ID" value="EHJ51872.1"/>
    <property type="molecule type" value="Genomic_DNA"/>
</dbReference>
<comment type="caution">
    <text evidence="1">The sequence shown here is derived from an EMBL/GenBank/DDBJ whole genome shotgun (WGS) entry which is preliminary data.</text>
</comment>
<protein>
    <submittedName>
        <fullName evidence="1">Uncharacterized protein</fullName>
    </submittedName>
</protein>
<accession>G5JVR7</accession>
<organism evidence="1 2">
    <name type="scientific">Streptococcus macacae NCTC 11558</name>
    <dbReference type="NCBI Taxonomy" id="764298"/>
    <lineage>
        <taxon>Bacteria</taxon>
        <taxon>Bacillati</taxon>
        <taxon>Bacillota</taxon>
        <taxon>Bacilli</taxon>
        <taxon>Lactobacillales</taxon>
        <taxon>Streptococcaceae</taxon>
        <taxon>Streptococcus</taxon>
    </lineage>
</organism>
<evidence type="ECO:0000313" key="2">
    <source>
        <dbReference type="Proteomes" id="UP000003573"/>
    </source>
</evidence>
<keyword evidence="2" id="KW-1185">Reference proteome</keyword>
<dbReference type="AlphaFoldDB" id="G5JVR7"/>
<proteinExistence type="predicted"/>
<dbReference type="Proteomes" id="UP000003573">
    <property type="component" value="Unassembled WGS sequence"/>
</dbReference>
<sequence>MFGSKKETLTKEQQDNVVKRIARNYKVKKVEFLNLEKNNSTGYYNLVFKVNDKNSNNIVQFQKIEELNTAKGIIALDPIEEFSDIRKYGEFNNSESVDISEITVIYLKE</sequence>